<evidence type="ECO:0000313" key="2">
    <source>
        <dbReference type="EMBL" id="KUI62543.1"/>
    </source>
</evidence>
<name>A0A194VF80_CYTMA</name>
<proteinExistence type="predicted"/>
<feature type="compositionally biased region" description="Basic and acidic residues" evidence="1">
    <location>
        <begin position="25"/>
        <end position="36"/>
    </location>
</feature>
<accession>A0A194VF80</accession>
<protein>
    <submittedName>
        <fullName evidence="2">Uncharacterized protein</fullName>
    </submittedName>
</protein>
<evidence type="ECO:0000256" key="1">
    <source>
        <dbReference type="SAM" id="MobiDB-lite"/>
    </source>
</evidence>
<organism evidence="2 3">
    <name type="scientific">Cytospora mali</name>
    <name type="common">Apple Valsa canker fungus</name>
    <name type="synonym">Valsa mali</name>
    <dbReference type="NCBI Taxonomy" id="578113"/>
    <lineage>
        <taxon>Eukaryota</taxon>
        <taxon>Fungi</taxon>
        <taxon>Dikarya</taxon>
        <taxon>Ascomycota</taxon>
        <taxon>Pezizomycotina</taxon>
        <taxon>Sordariomycetes</taxon>
        <taxon>Sordariomycetidae</taxon>
        <taxon>Diaporthales</taxon>
        <taxon>Cytosporaceae</taxon>
        <taxon>Cytospora</taxon>
    </lineage>
</organism>
<feature type="region of interest" description="Disordered" evidence="1">
    <location>
        <begin position="50"/>
        <end position="84"/>
    </location>
</feature>
<sequence length="84" mass="9138">MSRSGTFQVSDSGSGGPGNATSNRHKQDSLTRNWLHDDYAPINHKLLEPRAAGSAATRVQQKRAEATKTMAQFDRSFSSGSDRT</sequence>
<reference evidence="3" key="1">
    <citation type="submission" date="2014-12" db="EMBL/GenBank/DDBJ databases">
        <title>Genome Sequence of Valsa Canker Pathogens Uncovers a Specific Adaption of Colonization on Woody Bark.</title>
        <authorList>
            <person name="Yin Z."/>
            <person name="Liu H."/>
            <person name="Gao X."/>
            <person name="Li Z."/>
            <person name="Song N."/>
            <person name="Ke X."/>
            <person name="Dai Q."/>
            <person name="Wu Y."/>
            <person name="Sun Y."/>
            <person name="Xu J.-R."/>
            <person name="Kang Z.K."/>
            <person name="Wang L."/>
            <person name="Huang L."/>
        </authorList>
    </citation>
    <scope>NUCLEOTIDE SEQUENCE [LARGE SCALE GENOMIC DNA]</scope>
    <source>
        <strain evidence="3">SXYL134</strain>
    </source>
</reference>
<keyword evidence="3" id="KW-1185">Reference proteome</keyword>
<dbReference type="Proteomes" id="UP000078576">
    <property type="component" value="Unassembled WGS sequence"/>
</dbReference>
<dbReference type="AlphaFoldDB" id="A0A194VF80"/>
<feature type="region of interest" description="Disordered" evidence="1">
    <location>
        <begin position="1"/>
        <end position="36"/>
    </location>
</feature>
<dbReference type="EMBL" id="KN714818">
    <property type="protein sequence ID" value="KUI62543.1"/>
    <property type="molecule type" value="Genomic_DNA"/>
</dbReference>
<gene>
    <name evidence="2" type="ORF">VP1G_11397</name>
</gene>
<feature type="compositionally biased region" description="Polar residues" evidence="1">
    <location>
        <begin position="1"/>
        <end position="12"/>
    </location>
</feature>
<feature type="compositionally biased region" description="Polar residues" evidence="1">
    <location>
        <begin position="75"/>
        <end position="84"/>
    </location>
</feature>
<evidence type="ECO:0000313" key="3">
    <source>
        <dbReference type="Proteomes" id="UP000078576"/>
    </source>
</evidence>